<organism evidence="1 2">
    <name type="scientific">Thermocrispum agreste</name>
    <dbReference type="NCBI Taxonomy" id="37925"/>
    <lineage>
        <taxon>Bacteria</taxon>
        <taxon>Bacillati</taxon>
        <taxon>Actinomycetota</taxon>
        <taxon>Actinomycetes</taxon>
        <taxon>Pseudonocardiales</taxon>
        <taxon>Pseudonocardiaceae</taxon>
        <taxon>Thermocrispum</taxon>
    </lineage>
</organism>
<dbReference type="Proteomes" id="UP000249324">
    <property type="component" value="Unassembled WGS sequence"/>
</dbReference>
<sequence>MWLFTYPLINRDKPRAVNDVLIDDKCAETGFGILGEIQVVVGWNANGIPSIRSPAPMVMTRQAVNRAGRIVTRLSWCRRAVFPPSSLAAYAHGPVQAGSARIRARSVQR</sequence>
<reference evidence="1 2" key="1">
    <citation type="journal article" date="2021" name="BMC Genomics">
        <title>Genome-resolved metagenome and metatranscriptome analyses of thermophilic composting reveal key bacterial players and their metabolic interactions.</title>
        <authorList>
            <person name="Braga L.P.P."/>
            <person name="Pereira R.V."/>
            <person name="Martins L.F."/>
            <person name="Moura L.M.S."/>
            <person name="Sanchez F.B."/>
            <person name="Patane J.S.L."/>
            <person name="da Silva A.M."/>
            <person name="Setubal J.C."/>
        </authorList>
    </citation>
    <scope>NUCLEOTIDE SEQUENCE [LARGE SCALE GENOMIC DNA]</scope>
    <source>
        <strain evidence="1">ZC4RG45</strain>
    </source>
</reference>
<name>A0ABD6FE28_9PSEU</name>
<gene>
    <name evidence="1" type="ORF">DIU77_003100</name>
</gene>
<dbReference type="EMBL" id="QGUI02000019">
    <property type="protein sequence ID" value="MFO7191214.1"/>
    <property type="molecule type" value="Genomic_DNA"/>
</dbReference>
<evidence type="ECO:0000313" key="1">
    <source>
        <dbReference type="EMBL" id="MFO7191214.1"/>
    </source>
</evidence>
<proteinExistence type="predicted"/>
<dbReference type="AlphaFoldDB" id="A0ABD6FE28"/>
<accession>A0ABD6FE28</accession>
<protein>
    <submittedName>
        <fullName evidence="1">Uncharacterized protein</fullName>
    </submittedName>
</protein>
<evidence type="ECO:0000313" key="2">
    <source>
        <dbReference type="Proteomes" id="UP000249324"/>
    </source>
</evidence>
<comment type="caution">
    <text evidence="1">The sequence shown here is derived from an EMBL/GenBank/DDBJ whole genome shotgun (WGS) entry which is preliminary data.</text>
</comment>